<dbReference type="Proteomes" id="UP000636800">
    <property type="component" value="Chromosome 13"/>
</dbReference>
<comment type="caution">
    <text evidence="3">The sequence shown here is derived from an EMBL/GenBank/DDBJ whole genome shotgun (WGS) entry which is preliminary data.</text>
</comment>
<dbReference type="InterPro" id="IPR001296">
    <property type="entry name" value="Glyco_trans_1"/>
</dbReference>
<reference evidence="3 4" key="1">
    <citation type="journal article" date="2020" name="Nat. Food">
        <title>A phased Vanilla planifolia genome enables genetic improvement of flavour and production.</title>
        <authorList>
            <person name="Hasing T."/>
            <person name="Tang H."/>
            <person name="Brym M."/>
            <person name="Khazi F."/>
            <person name="Huang T."/>
            <person name="Chambers A.H."/>
        </authorList>
    </citation>
    <scope>NUCLEOTIDE SEQUENCE [LARGE SCALE GENOMIC DNA]</scope>
    <source>
        <tissue evidence="3">Leaf</tissue>
    </source>
</reference>
<dbReference type="AlphaFoldDB" id="A0A835PJQ2"/>
<evidence type="ECO:0000313" key="3">
    <source>
        <dbReference type="EMBL" id="KAG0455181.1"/>
    </source>
</evidence>
<evidence type="ECO:0000313" key="4">
    <source>
        <dbReference type="Proteomes" id="UP000636800"/>
    </source>
</evidence>
<evidence type="ECO:0000259" key="2">
    <source>
        <dbReference type="Pfam" id="PF00534"/>
    </source>
</evidence>
<dbReference type="EMBL" id="JADCNL010000013">
    <property type="protein sequence ID" value="KAG0455181.1"/>
    <property type="molecule type" value="Genomic_DNA"/>
</dbReference>
<evidence type="ECO:0000256" key="1">
    <source>
        <dbReference type="ARBA" id="ARBA00022676"/>
    </source>
</evidence>
<proteinExistence type="predicted"/>
<dbReference type="PANTHER" id="PTHR45871">
    <property type="entry name" value="N-ACETYLGLUCOSAMINYL-PHOSPHATIDYLINOSITOL BIOSYNTHETIC PROTEIN"/>
    <property type="match status" value="1"/>
</dbReference>
<dbReference type="Gene3D" id="3.40.50.2000">
    <property type="entry name" value="Glycogen Phosphorylase B"/>
    <property type="match status" value="1"/>
</dbReference>
<dbReference type="SUPFAM" id="SSF53756">
    <property type="entry name" value="UDP-Glycosyltransferase/glycogen phosphorylase"/>
    <property type="match status" value="1"/>
</dbReference>
<name>A0A835PJQ2_VANPL</name>
<dbReference type="GO" id="GO:0017176">
    <property type="term" value="F:phosphatidylinositol N-acetylglucosaminyltransferase activity"/>
    <property type="evidence" value="ECO:0007669"/>
    <property type="project" value="TreeGrafter"/>
</dbReference>
<accession>A0A835PJQ2</accession>
<dbReference type="Pfam" id="PF00534">
    <property type="entry name" value="Glycos_transf_1"/>
    <property type="match status" value="1"/>
</dbReference>
<gene>
    <name evidence="3" type="ORF">HPP92_024473</name>
</gene>
<protein>
    <recommendedName>
        <fullName evidence="2">Glycosyl transferase family 1 domain-containing protein</fullName>
    </recommendedName>
</protein>
<dbReference type="GO" id="GO:0000506">
    <property type="term" value="C:glycosylphosphatidylinositol-N-acetylglucosaminyltransferase (GPI-GnT) complex"/>
    <property type="evidence" value="ECO:0007669"/>
    <property type="project" value="TreeGrafter"/>
</dbReference>
<keyword evidence="4" id="KW-1185">Reference proteome</keyword>
<keyword evidence="1" id="KW-0808">Transferase</keyword>
<dbReference type="PANTHER" id="PTHR45871:SF1">
    <property type="entry name" value="PHOSPHATIDYLINOSITOL N-ACETYLGLUCOSAMINYLTRANSFERASE SUBUNIT A"/>
    <property type="match status" value="1"/>
</dbReference>
<organism evidence="3 4">
    <name type="scientific">Vanilla planifolia</name>
    <name type="common">Vanilla</name>
    <dbReference type="NCBI Taxonomy" id="51239"/>
    <lineage>
        <taxon>Eukaryota</taxon>
        <taxon>Viridiplantae</taxon>
        <taxon>Streptophyta</taxon>
        <taxon>Embryophyta</taxon>
        <taxon>Tracheophyta</taxon>
        <taxon>Spermatophyta</taxon>
        <taxon>Magnoliopsida</taxon>
        <taxon>Liliopsida</taxon>
        <taxon>Asparagales</taxon>
        <taxon>Orchidaceae</taxon>
        <taxon>Vanilloideae</taxon>
        <taxon>Vanilleae</taxon>
        <taxon>Vanilla</taxon>
    </lineage>
</organism>
<dbReference type="GO" id="GO:0006506">
    <property type="term" value="P:GPI anchor biosynthetic process"/>
    <property type="evidence" value="ECO:0007669"/>
    <property type="project" value="TreeGrafter"/>
</dbReference>
<keyword evidence="1" id="KW-0328">Glycosyltransferase</keyword>
<feature type="domain" description="Glycosyl transferase family 1" evidence="2">
    <location>
        <begin position="2"/>
        <end position="55"/>
    </location>
</feature>
<sequence>MRLVYRKGTDLLVEVIHKCQLHPNVRFVIGGDGLNRVRLEEMREKSLQDKVEMLGLFTYSSAICTCIWSYFLEQSQHGIWSVPSQKQLKMLPDVNPRHASPLSQMWGMGWQAVLLSYDHQFAMAAVGNDGRVDKTRE</sequence>